<dbReference type="InterPro" id="IPR029068">
    <property type="entry name" value="Glyas_Bleomycin-R_OHBP_Dase"/>
</dbReference>
<keyword evidence="2" id="KW-1185">Reference proteome</keyword>
<reference evidence="1 2" key="1">
    <citation type="submission" date="2021-05" db="EMBL/GenBank/DDBJ databases">
        <title>Mycobacterium acidophilum sp. nov., an extremely acid-tolerant member of the genus Mycobacterium.</title>
        <authorList>
            <person name="Xia J."/>
        </authorList>
    </citation>
    <scope>NUCLEOTIDE SEQUENCE [LARGE SCALE GENOMIC DNA]</scope>
    <source>
        <strain evidence="1 2">M1</strain>
    </source>
</reference>
<proteinExistence type="predicted"/>
<organism evidence="1 2">
    <name type="scientific">Mycolicibacter acidiphilus</name>
    <dbReference type="NCBI Taxonomy" id="2835306"/>
    <lineage>
        <taxon>Bacteria</taxon>
        <taxon>Bacillati</taxon>
        <taxon>Actinomycetota</taxon>
        <taxon>Actinomycetes</taxon>
        <taxon>Mycobacteriales</taxon>
        <taxon>Mycobacteriaceae</taxon>
        <taxon>Mycolicibacter</taxon>
    </lineage>
</organism>
<dbReference type="SUPFAM" id="SSF54593">
    <property type="entry name" value="Glyoxalase/Bleomycin resistance protein/Dihydroxybiphenyl dioxygenase"/>
    <property type="match status" value="1"/>
</dbReference>
<dbReference type="CDD" id="cd06587">
    <property type="entry name" value="VOC"/>
    <property type="match status" value="1"/>
</dbReference>
<dbReference type="RefSeq" id="WP_214091518.1">
    <property type="nucleotide sequence ID" value="NZ_JAHCLR010000004.1"/>
</dbReference>
<name>A0ABS5RGP4_9MYCO</name>
<dbReference type="Proteomes" id="UP001519535">
    <property type="component" value="Unassembled WGS sequence"/>
</dbReference>
<evidence type="ECO:0000313" key="2">
    <source>
        <dbReference type="Proteomes" id="UP001519535"/>
    </source>
</evidence>
<sequence length="113" mass="11992">MPTLTALTLICTSPARTASFYRQLGVNVIEPTAGDPAYHLHLGPVLVQLWQASALHPATRIGITLTVVPEILDRFPDAEPVTPRGCAAVVDPDGNRVLLTASRDVGEVVGDII</sequence>
<protein>
    <submittedName>
        <fullName evidence="1">VOC family protein</fullName>
    </submittedName>
</protein>
<accession>A0ABS5RGP4</accession>
<gene>
    <name evidence="1" type="ORF">KIH27_03385</name>
</gene>
<evidence type="ECO:0000313" key="1">
    <source>
        <dbReference type="EMBL" id="MBS9532626.1"/>
    </source>
</evidence>
<dbReference type="EMBL" id="JAHCLR010000004">
    <property type="protein sequence ID" value="MBS9532626.1"/>
    <property type="molecule type" value="Genomic_DNA"/>
</dbReference>
<comment type="caution">
    <text evidence="1">The sequence shown here is derived from an EMBL/GenBank/DDBJ whole genome shotgun (WGS) entry which is preliminary data.</text>
</comment>